<dbReference type="RefSeq" id="WP_206567512.1">
    <property type="nucleotide sequence ID" value="NZ_JAFKCW010000001.1"/>
</dbReference>
<evidence type="ECO:0000313" key="2">
    <source>
        <dbReference type="Proteomes" id="UP000664698"/>
    </source>
</evidence>
<proteinExistence type="predicted"/>
<evidence type="ECO:0000313" key="1">
    <source>
        <dbReference type="EMBL" id="MBN7799521.1"/>
    </source>
</evidence>
<name>A0ABS3BMQ7_9BACT</name>
<accession>A0ABS3BMQ7</accession>
<dbReference type="EMBL" id="JAFKCW010000001">
    <property type="protein sequence ID" value="MBN7799521.1"/>
    <property type="molecule type" value="Genomic_DNA"/>
</dbReference>
<keyword evidence="2" id="KW-1185">Reference proteome</keyword>
<reference evidence="1 2" key="1">
    <citation type="submission" date="2021-03" db="EMBL/GenBank/DDBJ databases">
        <title>novel species isolated from a fishpond in China.</title>
        <authorList>
            <person name="Lu H."/>
            <person name="Cai Z."/>
        </authorList>
    </citation>
    <scope>NUCLEOTIDE SEQUENCE [LARGE SCALE GENOMIC DNA]</scope>
    <source>
        <strain evidence="1 2">JCM 31546</strain>
    </source>
</reference>
<organism evidence="1 2">
    <name type="scientific">Algoriphagus aestuariicola</name>
    <dbReference type="NCBI Taxonomy" id="1852016"/>
    <lineage>
        <taxon>Bacteria</taxon>
        <taxon>Pseudomonadati</taxon>
        <taxon>Bacteroidota</taxon>
        <taxon>Cytophagia</taxon>
        <taxon>Cytophagales</taxon>
        <taxon>Cyclobacteriaceae</taxon>
        <taxon>Algoriphagus</taxon>
    </lineage>
</organism>
<sequence>MFKSIFRLAIFGWLFFGSLPVFSQTDRLSEFDWTNVDPSSGQESDFVILVSGEKVFGKIVRKYNQAFYEKIVMETGGTRSAYVPGDLKGFGLDNGQLFFSRPLPDSIEPVFIQILVSGPIELSGYKGKHFLDDGTSYRQLNAYYADVKVDGRPRNKFVKPYIFVFKSAMKGECGVALYSKIDRLPDHEEAFIDLLESYYKCQGVDYLVHVEKVPFLKLSPTAGLGLSYFSIQSIQKTEGRNDQLLNNVAYQGFIGLRLHDFRNLPRLSADFRFGYSMFSTTLLSSYEGAQFLRTASEKLEEMAIYLPASLNYSLLKNQRSEIYLGISAGVWIKQVTFSEGMIDQRFLGSGETLIQETEIAEVFDSNFLPGVKLGYNFSLNTKLRLLMELEAKRQKEYYQFSLFSNESEYSRSSISFQMGLEF</sequence>
<evidence type="ECO:0008006" key="3">
    <source>
        <dbReference type="Google" id="ProtNLM"/>
    </source>
</evidence>
<gene>
    <name evidence="1" type="ORF">J0A67_01545</name>
</gene>
<protein>
    <recommendedName>
        <fullName evidence="3">Outer membrane protein beta-barrel domain-containing protein</fullName>
    </recommendedName>
</protein>
<comment type="caution">
    <text evidence="1">The sequence shown here is derived from an EMBL/GenBank/DDBJ whole genome shotgun (WGS) entry which is preliminary data.</text>
</comment>
<dbReference type="Proteomes" id="UP000664698">
    <property type="component" value="Unassembled WGS sequence"/>
</dbReference>